<evidence type="ECO:0000313" key="2">
    <source>
        <dbReference type="Proteomes" id="UP000233551"/>
    </source>
</evidence>
<keyword evidence="2" id="KW-1185">Reference proteome</keyword>
<proteinExistence type="predicted"/>
<dbReference type="EMBL" id="PGOL01000084">
    <property type="protein sequence ID" value="PKI77619.1"/>
    <property type="molecule type" value="Genomic_DNA"/>
</dbReference>
<dbReference type="AlphaFoldDB" id="A0A2I0LAA4"/>
<evidence type="ECO:0000313" key="1">
    <source>
        <dbReference type="EMBL" id="PKI77619.1"/>
    </source>
</evidence>
<comment type="caution">
    <text evidence="1">The sequence shown here is derived from an EMBL/GenBank/DDBJ whole genome shotgun (WGS) entry which is preliminary data.</text>
</comment>
<sequence>MKRWSRSESRSTVHNHRFTRSLFTGFFAFLPNFLLLFRACLGLGTFGATHERLDPSLRSSTSPILHRAVVGASVPTPFSLSCRCYHLSDLVTRSFQPSLATLKTASPTLSLMHRG</sequence>
<protein>
    <submittedName>
        <fullName evidence="1">Uncharacterized protein</fullName>
    </submittedName>
</protein>
<name>A0A2I0LAA4_PUNGR</name>
<reference evidence="1 2" key="1">
    <citation type="submission" date="2017-11" db="EMBL/GenBank/DDBJ databases">
        <title>De-novo sequencing of pomegranate (Punica granatum L.) genome.</title>
        <authorList>
            <person name="Akparov Z."/>
            <person name="Amiraslanov A."/>
            <person name="Hajiyeva S."/>
            <person name="Abbasov M."/>
            <person name="Kaur K."/>
            <person name="Hamwieh A."/>
            <person name="Solovyev V."/>
            <person name="Salamov A."/>
            <person name="Braich B."/>
            <person name="Kosarev P."/>
            <person name="Mahmoud A."/>
            <person name="Hajiyev E."/>
            <person name="Babayeva S."/>
            <person name="Izzatullayeva V."/>
            <person name="Mammadov A."/>
            <person name="Mammadov A."/>
            <person name="Sharifova S."/>
            <person name="Ojaghi J."/>
            <person name="Eynullazada K."/>
            <person name="Bayramov B."/>
            <person name="Abdulazimova A."/>
            <person name="Shahmuradov I."/>
        </authorList>
    </citation>
    <scope>NUCLEOTIDE SEQUENCE [LARGE SCALE GENOMIC DNA]</scope>
    <source>
        <strain evidence="2">cv. AG2017</strain>
        <tissue evidence="1">Leaf</tissue>
    </source>
</reference>
<organism evidence="1 2">
    <name type="scientific">Punica granatum</name>
    <name type="common">Pomegranate</name>
    <dbReference type="NCBI Taxonomy" id="22663"/>
    <lineage>
        <taxon>Eukaryota</taxon>
        <taxon>Viridiplantae</taxon>
        <taxon>Streptophyta</taxon>
        <taxon>Embryophyta</taxon>
        <taxon>Tracheophyta</taxon>
        <taxon>Spermatophyta</taxon>
        <taxon>Magnoliopsida</taxon>
        <taxon>eudicotyledons</taxon>
        <taxon>Gunneridae</taxon>
        <taxon>Pentapetalae</taxon>
        <taxon>rosids</taxon>
        <taxon>malvids</taxon>
        <taxon>Myrtales</taxon>
        <taxon>Lythraceae</taxon>
        <taxon>Punica</taxon>
    </lineage>
</organism>
<accession>A0A2I0LAA4</accession>
<gene>
    <name evidence="1" type="ORF">CRG98_001957</name>
</gene>
<dbReference type="Proteomes" id="UP000233551">
    <property type="component" value="Unassembled WGS sequence"/>
</dbReference>